<proteinExistence type="predicted"/>
<dbReference type="GeneID" id="6100128"/>
<evidence type="ECO:0000313" key="1">
    <source>
        <dbReference type="EMBL" id="EDP34470.1"/>
    </source>
</evidence>
<dbReference type="KEGG" id="bmy:BM_BM17101"/>
<protein>
    <submittedName>
        <fullName evidence="1">SD27140p, putative</fullName>
    </submittedName>
</protein>
<gene>
    <name evidence="1" type="ORF">Bm1_25985</name>
</gene>
<dbReference type="CTD" id="6100128"/>
<name>A8PHX9_BRUMA</name>
<dbReference type="AlphaFoldDB" id="A8PHX9"/>
<organism evidence="1">
    <name type="scientific">Brugia malayi</name>
    <name type="common">Filarial nematode worm</name>
    <dbReference type="NCBI Taxonomy" id="6279"/>
    <lineage>
        <taxon>Eukaryota</taxon>
        <taxon>Metazoa</taxon>
        <taxon>Ecdysozoa</taxon>
        <taxon>Nematoda</taxon>
        <taxon>Chromadorea</taxon>
        <taxon>Rhabditida</taxon>
        <taxon>Spirurina</taxon>
        <taxon>Spiruromorpha</taxon>
        <taxon>Filarioidea</taxon>
        <taxon>Onchocercidae</taxon>
        <taxon>Brugia</taxon>
    </lineage>
</organism>
<dbReference type="EMBL" id="DS239221">
    <property type="protein sequence ID" value="EDP34470.1"/>
    <property type="molecule type" value="Genomic_DNA"/>
</dbReference>
<dbReference type="RefSeq" id="XP_001896654.2">
    <property type="nucleotide sequence ID" value="XM_001896619.2"/>
</dbReference>
<reference evidence="1" key="1">
    <citation type="journal article" date="2007" name="Science">
        <title>Draft genome of the filarial nematode parasite Brugia malayi.</title>
        <authorList>
            <person name="Ghedin E."/>
            <person name="Wang S."/>
            <person name="Spiro D."/>
            <person name="Caler E."/>
            <person name="Zhao Q."/>
            <person name="Crabtree J."/>
            <person name="Allen J.E."/>
            <person name="Delcher A.L."/>
            <person name="Guiliano D.B."/>
            <person name="Miranda-Saavedra D."/>
            <person name="Angiuoli S.V."/>
            <person name="Creasy T."/>
            <person name="Amedeo P."/>
            <person name="Haas B."/>
            <person name="El-Sayed N.M."/>
            <person name="Wortman J.R."/>
            <person name="Feldblyum T."/>
            <person name="Tallon L."/>
            <person name="Schatz M."/>
            <person name="Shumway M."/>
            <person name="Koo H."/>
            <person name="Salzberg S.L."/>
            <person name="Schobel S."/>
            <person name="Pertea M."/>
            <person name="Pop M."/>
            <person name="White O."/>
            <person name="Barton G.J."/>
            <person name="Carlow C.K."/>
            <person name="Crawford M.J."/>
            <person name="Daub J."/>
            <person name="Dimmic M.W."/>
            <person name="Estes C.F."/>
            <person name="Foster J.M."/>
            <person name="Ganatra M."/>
            <person name="Gregory W.F."/>
            <person name="Johnson N.M."/>
            <person name="Jin J."/>
            <person name="Komuniecki R."/>
            <person name="Korf I."/>
            <person name="Kumar S."/>
            <person name="Laney S."/>
            <person name="Li B.W."/>
            <person name="Li W."/>
            <person name="Lindblom T.H."/>
            <person name="Lustigman S."/>
            <person name="Ma D."/>
            <person name="Maina C.V."/>
            <person name="Martin D.M."/>
            <person name="McCarter J.P."/>
            <person name="McReynolds L."/>
            <person name="Mitreva M."/>
            <person name="Nutman T.B."/>
            <person name="Parkinson J."/>
            <person name="Peregrin-Alvarez J.M."/>
            <person name="Poole C."/>
            <person name="Ren Q."/>
            <person name="Saunders L."/>
            <person name="Sluder A.E."/>
            <person name="Smith K."/>
            <person name="Stanke M."/>
            <person name="Unnasch T.R."/>
            <person name="Ware J."/>
            <person name="Wei A.D."/>
            <person name="Weil G."/>
            <person name="Williams D.J."/>
            <person name="Zhang Y."/>
            <person name="Williams S.A."/>
            <person name="Fraser-Liggett C."/>
            <person name="Slatko B."/>
            <person name="Blaxter M.L."/>
            <person name="Scott A.L."/>
        </authorList>
    </citation>
    <scope>NUCLEOTIDE SEQUENCE [LARGE SCALE GENOMIC DNA]</scope>
</reference>
<accession>A8PHX9</accession>
<sequence>MSPYGQIPTDVATRGLSRLRLAYFESWWKGPDWLTEEESTWPVWEYNLNEIHSEDESEEEGQKIVAHFTIDKTFKLIDANRFSKWSRLIRTTALTLKFINLISKGKIPLLKTSSAKGRLNDNDYELAIDVLIRQANQKE</sequence>
<dbReference type="OrthoDB" id="5871302at2759"/>